<evidence type="ECO:0000313" key="2">
    <source>
        <dbReference type="Proteomes" id="UP001652431"/>
    </source>
</evidence>
<reference evidence="1 2" key="1">
    <citation type="journal article" date="2021" name="ISME Commun">
        <title>Automated analysis of genomic sequences facilitates high-throughput and comprehensive description of bacteria.</title>
        <authorList>
            <person name="Hitch T.C.A."/>
        </authorList>
    </citation>
    <scope>NUCLEOTIDE SEQUENCE [LARGE SCALE GENOMIC DNA]</scope>
    <source>
        <strain evidence="1 2">Sanger_03</strain>
    </source>
</reference>
<name>A0ABT2RP78_9FIRM</name>
<gene>
    <name evidence="1" type="ORF">OCV99_11845</name>
</gene>
<proteinExistence type="predicted"/>
<organism evidence="1 2">
    <name type="scientific">Dorea acetigenes</name>
    <dbReference type="NCBI Taxonomy" id="2981787"/>
    <lineage>
        <taxon>Bacteria</taxon>
        <taxon>Bacillati</taxon>
        <taxon>Bacillota</taxon>
        <taxon>Clostridia</taxon>
        <taxon>Lachnospirales</taxon>
        <taxon>Lachnospiraceae</taxon>
        <taxon>Dorea</taxon>
    </lineage>
</organism>
<dbReference type="RefSeq" id="WP_262575521.1">
    <property type="nucleotide sequence ID" value="NZ_JAOQJU010000015.1"/>
</dbReference>
<evidence type="ECO:0000313" key="1">
    <source>
        <dbReference type="EMBL" id="MCU6687221.1"/>
    </source>
</evidence>
<dbReference type="Proteomes" id="UP001652431">
    <property type="component" value="Unassembled WGS sequence"/>
</dbReference>
<keyword evidence="2" id="KW-1185">Reference proteome</keyword>
<dbReference type="EMBL" id="JAOQJU010000015">
    <property type="protein sequence ID" value="MCU6687221.1"/>
    <property type="molecule type" value="Genomic_DNA"/>
</dbReference>
<protein>
    <submittedName>
        <fullName evidence="1">Uncharacterized protein</fullName>
    </submittedName>
</protein>
<comment type="caution">
    <text evidence="1">The sequence shown here is derived from an EMBL/GenBank/DDBJ whole genome shotgun (WGS) entry which is preliminary data.</text>
</comment>
<accession>A0ABT2RP78</accession>
<sequence length="65" mass="7567">MKYASDKDARYEEFAKEYQEIMENDNRMSLANSVSLVDILQKNYMKGIAKENSFPAAKQKDVENQ</sequence>